<gene>
    <name evidence="1" type="ORF">B7P43_G11252</name>
</gene>
<dbReference type="Proteomes" id="UP000235965">
    <property type="component" value="Unassembled WGS sequence"/>
</dbReference>
<dbReference type="EMBL" id="NEVH01008217">
    <property type="protein sequence ID" value="PNF34457.1"/>
    <property type="molecule type" value="Genomic_DNA"/>
</dbReference>
<protein>
    <submittedName>
        <fullName evidence="1">Uncharacterized protein</fullName>
    </submittedName>
</protein>
<dbReference type="InParanoid" id="A0A2J7R0V2"/>
<proteinExistence type="predicted"/>
<evidence type="ECO:0000313" key="2">
    <source>
        <dbReference type="Proteomes" id="UP000235965"/>
    </source>
</evidence>
<name>A0A2J7R0V2_9NEOP</name>
<evidence type="ECO:0000313" key="1">
    <source>
        <dbReference type="EMBL" id="PNF34457.1"/>
    </source>
</evidence>
<sequence>MDIKNIEGTGIITQPDGCDLIMGQLTLPANRQFESKADWESPGIMAPQAPALLLPAEVSYVKQHQELLEVWDAWEDSRDGPTTPMTILQLQQQVEARLRKQKWICSGIVAGSTSAATVLGLCLWRRRRALLIFQDARR</sequence>
<dbReference type="AlphaFoldDB" id="A0A2J7R0V2"/>
<keyword evidence="2" id="KW-1185">Reference proteome</keyword>
<accession>A0A2J7R0V2</accession>
<comment type="caution">
    <text evidence="1">The sequence shown here is derived from an EMBL/GenBank/DDBJ whole genome shotgun (WGS) entry which is preliminary data.</text>
</comment>
<reference evidence="1 2" key="1">
    <citation type="submission" date="2017-12" db="EMBL/GenBank/DDBJ databases">
        <title>Hemimetabolous genomes reveal molecular basis of termite eusociality.</title>
        <authorList>
            <person name="Harrison M.C."/>
            <person name="Jongepier E."/>
            <person name="Robertson H.M."/>
            <person name="Arning N."/>
            <person name="Bitard-Feildel T."/>
            <person name="Chao H."/>
            <person name="Childers C.P."/>
            <person name="Dinh H."/>
            <person name="Doddapaneni H."/>
            <person name="Dugan S."/>
            <person name="Gowin J."/>
            <person name="Greiner C."/>
            <person name="Han Y."/>
            <person name="Hu H."/>
            <person name="Hughes D.S.T."/>
            <person name="Huylmans A.-K."/>
            <person name="Kemena C."/>
            <person name="Kremer L.P.M."/>
            <person name="Lee S.L."/>
            <person name="Lopez-Ezquerra A."/>
            <person name="Mallet L."/>
            <person name="Monroy-Kuhn J.M."/>
            <person name="Moser A."/>
            <person name="Murali S.C."/>
            <person name="Muzny D.M."/>
            <person name="Otani S."/>
            <person name="Piulachs M.-D."/>
            <person name="Poelchau M."/>
            <person name="Qu J."/>
            <person name="Schaub F."/>
            <person name="Wada-Katsumata A."/>
            <person name="Worley K.C."/>
            <person name="Xie Q."/>
            <person name="Ylla G."/>
            <person name="Poulsen M."/>
            <person name="Gibbs R.A."/>
            <person name="Schal C."/>
            <person name="Richards S."/>
            <person name="Belles X."/>
            <person name="Korb J."/>
            <person name="Bornberg-Bauer E."/>
        </authorList>
    </citation>
    <scope>NUCLEOTIDE SEQUENCE [LARGE SCALE GENOMIC DNA]</scope>
    <source>
        <tissue evidence="1">Whole body</tissue>
    </source>
</reference>
<organism evidence="1 2">
    <name type="scientific">Cryptotermes secundus</name>
    <dbReference type="NCBI Taxonomy" id="105785"/>
    <lineage>
        <taxon>Eukaryota</taxon>
        <taxon>Metazoa</taxon>
        <taxon>Ecdysozoa</taxon>
        <taxon>Arthropoda</taxon>
        <taxon>Hexapoda</taxon>
        <taxon>Insecta</taxon>
        <taxon>Pterygota</taxon>
        <taxon>Neoptera</taxon>
        <taxon>Polyneoptera</taxon>
        <taxon>Dictyoptera</taxon>
        <taxon>Blattodea</taxon>
        <taxon>Blattoidea</taxon>
        <taxon>Termitoidae</taxon>
        <taxon>Kalotermitidae</taxon>
        <taxon>Cryptotermitinae</taxon>
        <taxon>Cryptotermes</taxon>
    </lineage>
</organism>